<sequence>MSIEYKSEAAAVRRFPGSIVVMGVSGSGKSSVGEAIAEACGYPFIEGDALHPPENIRKMSEGIPLTDDDRWPWLAAIGERLASREPVVVSCSALKRSYRDKLRESAPGGLAFVFLHGSESVLAERMHHRTGHFMPSSLLQTQLETLEDPRGEVRTVAVDVAQPLAEIVREALAGLARL</sequence>
<dbReference type="Proteomes" id="UP000009045">
    <property type="component" value="Plasmid pSmeSM11d"/>
</dbReference>
<name>F7XGQ0_SINMM</name>
<keyword evidence="7 10" id="KW-0067">ATP-binding</keyword>
<geneLocation type="plasmid" evidence="11 12">
    <name>pSmeSM11d</name>
</geneLocation>
<evidence type="ECO:0000256" key="8">
    <source>
        <dbReference type="ARBA" id="ARBA00023064"/>
    </source>
</evidence>
<dbReference type="InterPro" id="IPR006001">
    <property type="entry name" value="Therm_gnt_kin"/>
</dbReference>
<dbReference type="KEGG" id="smx:SM11_pD0894"/>
<dbReference type="GO" id="GO:0019521">
    <property type="term" value="P:D-gluconate metabolic process"/>
    <property type="evidence" value="ECO:0007669"/>
    <property type="project" value="UniProtKB-KW"/>
</dbReference>
<dbReference type="CDD" id="cd02021">
    <property type="entry name" value="GntK"/>
    <property type="match status" value="1"/>
</dbReference>
<dbReference type="SMR" id="F7XGQ0"/>
<evidence type="ECO:0000256" key="4">
    <source>
        <dbReference type="ARBA" id="ARBA00022679"/>
    </source>
</evidence>
<dbReference type="Pfam" id="PF13671">
    <property type="entry name" value="AAA_33"/>
    <property type="match status" value="1"/>
</dbReference>
<evidence type="ECO:0000256" key="10">
    <source>
        <dbReference type="RuleBase" id="RU363066"/>
    </source>
</evidence>
<evidence type="ECO:0000256" key="7">
    <source>
        <dbReference type="ARBA" id="ARBA00022840"/>
    </source>
</evidence>
<evidence type="ECO:0000313" key="12">
    <source>
        <dbReference type="Proteomes" id="UP000009045"/>
    </source>
</evidence>
<keyword evidence="4 10" id="KW-0808">Transferase</keyword>
<dbReference type="HOGENOM" id="CLU_077168_4_0_5"/>
<dbReference type="RefSeq" id="WP_010975569.1">
    <property type="nucleotide sequence ID" value="NC_017326.1"/>
</dbReference>
<reference evidence="11 12" key="1">
    <citation type="journal article" date="2011" name="J. Biotechnol.">
        <title>The complete genome sequence of the dominant Sinorhizobium meliloti field isolate SM11 extends the S. meliloti pan-genome.</title>
        <authorList>
            <person name="Schneiker-Bekel S."/>
            <person name="Wibberg D."/>
            <person name="Bekel T."/>
            <person name="Blom J."/>
            <person name="Linke B."/>
            <person name="Neuweger H."/>
            <person name="Stiens M."/>
            <person name="Vorholter F.J."/>
            <person name="Weidner S."/>
            <person name="Goesmann A."/>
            <person name="Puhler A."/>
            <person name="Schluter A."/>
        </authorList>
    </citation>
    <scope>NUCLEOTIDE SEQUENCE [LARGE SCALE GENOMIC DNA]</scope>
    <source>
        <strain evidence="11 12">SM11</strain>
        <plasmid evidence="12">pSmeSM11d</plasmid>
    </source>
</reference>
<proteinExistence type="inferred from homology"/>
<dbReference type="Gene3D" id="3.40.50.300">
    <property type="entry name" value="P-loop containing nucleotide triphosphate hydrolases"/>
    <property type="match status" value="1"/>
</dbReference>
<dbReference type="GO" id="GO:0046316">
    <property type="term" value="F:gluconokinase activity"/>
    <property type="evidence" value="ECO:0007669"/>
    <property type="project" value="UniProtKB-EC"/>
</dbReference>
<dbReference type="EMBL" id="CP001832">
    <property type="protein sequence ID" value="AEH83726.1"/>
    <property type="molecule type" value="Genomic_DNA"/>
</dbReference>
<dbReference type="NCBIfam" id="TIGR01313">
    <property type="entry name" value="therm_gnt_kin"/>
    <property type="match status" value="1"/>
</dbReference>
<gene>
    <name evidence="11" type="primary">gntK</name>
    <name evidence="11" type="ordered locus">SM11_pD0894</name>
</gene>
<dbReference type="AlphaFoldDB" id="F7XGQ0"/>
<evidence type="ECO:0000256" key="1">
    <source>
        <dbReference type="ARBA" id="ARBA00004761"/>
    </source>
</evidence>
<dbReference type="PANTHER" id="PTHR43442:SF3">
    <property type="entry name" value="GLUCONOKINASE-RELATED"/>
    <property type="match status" value="1"/>
</dbReference>
<dbReference type="SUPFAM" id="SSF52540">
    <property type="entry name" value="P-loop containing nucleoside triphosphate hydrolases"/>
    <property type="match status" value="1"/>
</dbReference>
<evidence type="ECO:0000256" key="2">
    <source>
        <dbReference type="ARBA" id="ARBA00008420"/>
    </source>
</evidence>
<dbReference type="GO" id="GO:0005524">
    <property type="term" value="F:ATP binding"/>
    <property type="evidence" value="ECO:0007669"/>
    <property type="project" value="UniProtKB-KW"/>
</dbReference>
<dbReference type="PANTHER" id="PTHR43442">
    <property type="entry name" value="GLUCONOKINASE-RELATED"/>
    <property type="match status" value="1"/>
</dbReference>
<comment type="similarity">
    <text evidence="2 10">Belongs to the gluconokinase GntK/GntV family.</text>
</comment>
<keyword evidence="8" id="KW-0311">Gluconate utilization</keyword>
<evidence type="ECO:0000256" key="3">
    <source>
        <dbReference type="ARBA" id="ARBA00012054"/>
    </source>
</evidence>
<evidence type="ECO:0000256" key="6">
    <source>
        <dbReference type="ARBA" id="ARBA00022777"/>
    </source>
</evidence>
<keyword evidence="6 10" id="KW-0418">Kinase</keyword>
<evidence type="ECO:0000256" key="9">
    <source>
        <dbReference type="ARBA" id="ARBA00048090"/>
    </source>
</evidence>
<dbReference type="FunFam" id="3.40.50.300:FF:000522">
    <property type="entry name" value="Gluconokinase"/>
    <property type="match status" value="1"/>
</dbReference>
<accession>F7XGQ0</accession>
<dbReference type="GO" id="GO:0005737">
    <property type="term" value="C:cytoplasm"/>
    <property type="evidence" value="ECO:0007669"/>
    <property type="project" value="TreeGrafter"/>
</dbReference>
<evidence type="ECO:0000256" key="5">
    <source>
        <dbReference type="ARBA" id="ARBA00022741"/>
    </source>
</evidence>
<comment type="pathway">
    <text evidence="1">Carbohydrate acid metabolism.</text>
</comment>
<keyword evidence="5 10" id="KW-0547">Nucleotide-binding</keyword>
<dbReference type="EC" id="2.7.1.12" evidence="3 10"/>
<comment type="catalytic activity">
    <reaction evidence="9 10">
        <text>D-gluconate + ATP = 6-phospho-D-gluconate + ADP + H(+)</text>
        <dbReference type="Rhea" id="RHEA:19433"/>
        <dbReference type="ChEBI" id="CHEBI:15378"/>
        <dbReference type="ChEBI" id="CHEBI:18391"/>
        <dbReference type="ChEBI" id="CHEBI:30616"/>
        <dbReference type="ChEBI" id="CHEBI:58759"/>
        <dbReference type="ChEBI" id="CHEBI:456216"/>
        <dbReference type="EC" id="2.7.1.12"/>
    </reaction>
</comment>
<keyword evidence="11" id="KW-0614">Plasmid</keyword>
<evidence type="ECO:0000313" key="11">
    <source>
        <dbReference type="EMBL" id="AEH83726.1"/>
    </source>
</evidence>
<dbReference type="PATRIC" id="fig|707241.3.peg.6589"/>
<protein>
    <recommendedName>
        <fullName evidence="3 10">Gluconokinase</fullName>
        <ecNumber evidence="3 10">2.7.1.12</ecNumber>
    </recommendedName>
</protein>
<organism evidence="11 12">
    <name type="scientific">Sinorhizobium meliloti (strain SM11)</name>
    <dbReference type="NCBI Taxonomy" id="707241"/>
    <lineage>
        <taxon>Bacteria</taxon>
        <taxon>Pseudomonadati</taxon>
        <taxon>Pseudomonadota</taxon>
        <taxon>Alphaproteobacteria</taxon>
        <taxon>Hyphomicrobiales</taxon>
        <taxon>Rhizobiaceae</taxon>
        <taxon>Sinorhizobium/Ensifer group</taxon>
        <taxon>Sinorhizobium</taxon>
    </lineage>
</organism>
<dbReference type="InterPro" id="IPR027417">
    <property type="entry name" value="P-loop_NTPase"/>
</dbReference>